<dbReference type="CDD" id="cd06259">
    <property type="entry name" value="YdcF-like"/>
    <property type="match status" value="1"/>
</dbReference>
<accession>A0A1G6XR49</accession>
<evidence type="ECO:0000313" key="2">
    <source>
        <dbReference type="EMBL" id="SDD80630.1"/>
    </source>
</evidence>
<protein>
    <submittedName>
        <fullName evidence="2">Uncharacterized SAM-binding protein YcdF, DUF218 family</fullName>
    </submittedName>
</protein>
<dbReference type="Proteomes" id="UP000199034">
    <property type="component" value="Unassembled WGS sequence"/>
</dbReference>
<reference evidence="2 3" key="1">
    <citation type="submission" date="2016-10" db="EMBL/GenBank/DDBJ databases">
        <authorList>
            <person name="de Groot N.N."/>
        </authorList>
    </citation>
    <scope>NUCLEOTIDE SEQUENCE [LARGE SCALE GENOMIC DNA]</scope>
    <source>
        <strain evidence="2 3">CGMCC 4.6858</strain>
    </source>
</reference>
<gene>
    <name evidence="2" type="ORF">SAMN05421872_11144</name>
</gene>
<dbReference type="RefSeq" id="WP_090859735.1">
    <property type="nucleotide sequence ID" value="NZ_FMZM01000011.1"/>
</dbReference>
<dbReference type="PANTHER" id="PTHR30336">
    <property type="entry name" value="INNER MEMBRANE PROTEIN, PROBABLE PERMEASE"/>
    <property type="match status" value="1"/>
</dbReference>
<dbReference type="InterPro" id="IPR051599">
    <property type="entry name" value="Cell_Envelope_Assoc"/>
</dbReference>
<keyword evidence="3" id="KW-1185">Reference proteome</keyword>
<dbReference type="GO" id="GO:0005886">
    <property type="term" value="C:plasma membrane"/>
    <property type="evidence" value="ECO:0007669"/>
    <property type="project" value="TreeGrafter"/>
</dbReference>
<dbReference type="InterPro" id="IPR003848">
    <property type="entry name" value="DUF218"/>
</dbReference>
<dbReference type="Gene3D" id="1.10.3620.10">
    <property type="entry name" value="YdcF like domain"/>
    <property type="match status" value="1"/>
</dbReference>
<dbReference type="AlphaFoldDB" id="A0A1G6XR49"/>
<dbReference type="PANTHER" id="PTHR30336:SF20">
    <property type="entry name" value="DUF218 DOMAIN-CONTAINING PROTEIN"/>
    <property type="match status" value="1"/>
</dbReference>
<dbReference type="OrthoDB" id="2216870at2"/>
<feature type="domain" description="DUF218" evidence="1">
    <location>
        <begin position="30"/>
        <end position="157"/>
    </location>
</feature>
<name>A0A1G6XR49_9ACTN</name>
<dbReference type="STRING" id="1045774.SAMN05421872_11144"/>
<sequence length="238" mass="24823">MTGQGQADLDLVGRYLARRDPGADTEPADVLVLCGSAVLASVDVVADLWRRGVAPTIVVTGGVGHSTSYLRAAVAHAVDDVPIAGRSEAAVLGELLARAGVPADAVRLEEEATNCGENARFTLDLLGPGPGTLLVLQDPTMQRRTHASFEHLGARVRSWAPLVPIAAARAGVWSEERFRSLVLGEVRRLRDDEHGYGPRGAGFIGHVDVPGDVLAAADRLAAAHPGSVRAAVTDSGQP</sequence>
<dbReference type="InterPro" id="IPR014729">
    <property type="entry name" value="Rossmann-like_a/b/a_fold"/>
</dbReference>
<evidence type="ECO:0000259" key="1">
    <source>
        <dbReference type="Pfam" id="PF02698"/>
    </source>
</evidence>
<proteinExistence type="predicted"/>
<dbReference type="EMBL" id="FMZM01000011">
    <property type="protein sequence ID" value="SDD80630.1"/>
    <property type="molecule type" value="Genomic_DNA"/>
</dbReference>
<dbReference type="Pfam" id="PF02698">
    <property type="entry name" value="DUF218"/>
    <property type="match status" value="1"/>
</dbReference>
<dbReference type="Gene3D" id="3.40.50.620">
    <property type="entry name" value="HUPs"/>
    <property type="match status" value="1"/>
</dbReference>
<evidence type="ECO:0000313" key="3">
    <source>
        <dbReference type="Proteomes" id="UP000199034"/>
    </source>
</evidence>
<organism evidence="2 3">
    <name type="scientific">Nocardioides lianchengensis</name>
    <dbReference type="NCBI Taxonomy" id="1045774"/>
    <lineage>
        <taxon>Bacteria</taxon>
        <taxon>Bacillati</taxon>
        <taxon>Actinomycetota</taxon>
        <taxon>Actinomycetes</taxon>
        <taxon>Propionibacteriales</taxon>
        <taxon>Nocardioidaceae</taxon>
        <taxon>Nocardioides</taxon>
    </lineage>
</organism>